<dbReference type="SMART" id="SM00388">
    <property type="entry name" value="HisKA"/>
    <property type="match status" value="1"/>
</dbReference>
<dbReference type="EC" id="2.7.13.3" evidence="3"/>
<dbReference type="Gene3D" id="1.10.287.130">
    <property type="match status" value="1"/>
</dbReference>
<dbReference type="InterPro" id="IPR003661">
    <property type="entry name" value="HisK_dim/P_dom"/>
</dbReference>
<dbReference type="Pfam" id="PF13185">
    <property type="entry name" value="GAF_2"/>
    <property type="match status" value="3"/>
</dbReference>
<feature type="modified residue" description="4-aspartylphosphate" evidence="9">
    <location>
        <position position="2575"/>
    </location>
</feature>
<dbReference type="EMBL" id="CP062983">
    <property type="protein sequence ID" value="QPC82396.1"/>
    <property type="molecule type" value="Genomic_DNA"/>
</dbReference>
<dbReference type="InterPro" id="IPR000700">
    <property type="entry name" value="PAS-assoc_C"/>
</dbReference>
<feature type="transmembrane region" description="Helical" evidence="11">
    <location>
        <begin position="324"/>
        <end position="350"/>
    </location>
</feature>
<evidence type="ECO:0000313" key="15">
    <source>
        <dbReference type="EMBL" id="QPC82396.1"/>
    </source>
</evidence>
<evidence type="ECO:0000259" key="12">
    <source>
        <dbReference type="PROSITE" id="PS50109"/>
    </source>
</evidence>
<dbReference type="InterPro" id="IPR001789">
    <property type="entry name" value="Sig_transdc_resp-reg_receiver"/>
</dbReference>
<evidence type="ECO:0000256" key="3">
    <source>
        <dbReference type="ARBA" id="ARBA00012438"/>
    </source>
</evidence>
<dbReference type="GO" id="GO:0005886">
    <property type="term" value="C:plasma membrane"/>
    <property type="evidence" value="ECO:0007669"/>
    <property type="project" value="TreeGrafter"/>
</dbReference>
<dbReference type="Pfam" id="PF01590">
    <property type="entry name" value="GAF"/>
    <property type="match status" value="1"/>
</dbReference>
<dbReference type="CDD" id="cd00082">
    <property type="entry name" value="HisKA"/>
    <property type="match status" value="1"/>
</dbReference>
<dbReference type="Gene3D" id="3.30.565.10">
    <property type="entry name" value="Histidine kinase-like ATPase, C-terminal domain"/>
    <property type="match status" value="1"/>
</dbReference>
<dbReference type="Gene3D" id="3.40.50.2300">
    <property type="match status" value="2"/>
</dbReference>
<protein>
    <recommendedName>
        <fullName evidence="8">Circadian input-output histidine kinase CikA</fullName>
        <ecNumber evidence="3">2.7.13.3</ecNumber>
    </recommendedName>
</protein>
<feature type="transmembrane region" description="Helical" evidence="11">
    <location>
        <begin position="20"/>
        <end position="43"/>
    </location>
</feature>
<dbReference type="PROSITE" id="PS50109">
    <property type="entry name" value="HIS_KIN"/>
    <property type="match status" value="1"/>
</dbReference>
<evidence type="ECO:0000256" key="10">
    <source>
        <dbReference type="SAM" id="MobiDB-lite"/>
    </source>
</evidence>
<comment type="catalytic activity">
    <reaction evidence="1">
        <text>ATP + protein L-histidine = ADP + protein N-phospho-L-histidine.</text>
        <dbReference type="EC" id="2.7.13.3"/>
    </reaction>
</comment>
<evidence type="ECO:0000256" key="5">
    <source>
        <dbReference type="ARBA" id="ARBA00022679"/>
    </source>
</evidence>
<dbReference type="InterPro" id="IPR029016">
    <property type="entry name" value="GAF-like_dom_sf"/>
</dbReference>
<keyword evidence="6" id="KW-0418">Kinase</keyword>
<name>A0A7S8IEA3_9CHLR</name>
<evidence type="ECO:0000313" key="16">
    <source>
        <dbReference type="Proteomes" id="UP000594468"/>
    </source>
</evidence>
<feature type="region of interest" description="Disordered" evidence="10">
    <location>
        <begin position="2436"/>
        <end position="2511"/>
    </location>
</feature>
<dbReference type="Pfam" id="PF00072">
    <property type="entry name" value="Response_reg"/>
    <property type="match status" value="2"/>
</dbReference>
<proteinExistence type="inferred from homology"/>
<dbReference type="Proteomes" id="UP000594468">
    <property type="component" value="Chromosome"/>
</dbReference>
<evidence type="ECO:0000256" key="4">
    <source>
        <dbReference type="ARBA" id="ARBA00022553"/>
    </source>
</evidence>
<dbReference type="SUPFAM" id="SSF55781">
    <property type="entry name" value="GAF domain-like"/>
    <property type="match status" value="9"/>
</dbReference>
<dbReference type="Gene3D" id="3.30.450.20">
    <property type="entry name" value="PAS domain"/>
    <property type="match status" value="1"/>
</dbReference>
<organism evidence="15 16">
    <name type="scientific">Phototrophicus methaneseepsis</name>
    <dbReference type="NCBI Taxonomy" id="2710758"/>
    <lineage>
        <taxon>Bacteria</taxon>
        <taxon>Bacillati</taxon>
        <taxon>Chloroflexota</taxon>
        <taxon>Candidatus Thermofontia</taxon>
        <taxon>Phototrophicales</taxon>
        <taxon>Phototrophicaceae</taxon>
        <taxon>Phototrophicus</taxon>
    </lineage>
</organism>
<keyword evidence="4 9" id="KW-0597">Phosphoprotein</keyword>
<dbReference type="InterPro" id="IPR003018">
    <property type="entry name" value="GAF"/>
</dbReference>
<feature type="compositionally biased region" description="Basic and acidic residues" evidence="10">
    <location>
        <begin position="2441"/>
        <end position="2452"/>
    </location>
</feature>
<dbReference type="SUPFAM" id="SSF47384">
    <property type="entry name" value="Homodimeric domain of signal transducing histidine kinase"/>
    <property type="match status" value="1"/>
</dbReference>
<dbReference type="SUPFAM" id="SSF52172">
    <property type="entry name" value="CheY-like"/>
    <property type="match status" value="2"/>
</dbReference>
<keyword evidence="11" id="KW-0812">Transmembrane</keyword>
<dbReference type="PANTHER" id="PTHR43047">
    <property type="entry name" value="TWO-COMPONENT HISTIDINE PROTEIN KINASE"/>
    <property type="match status" value="1"/>
</dbReference>
<feature type="compositionally biased region" description="Polar residues" evidence="10">
    <location>
        <begin position="2461"/>
        <end position="2476"/>
    </location>
</feature>
<dbReference type="GO" id="GO:0000155">
    <property type="term" value="F:phosphorelay sensor kinase activity"/>
    <property type="evidence" value="ECO:0007669"/>
    <property type="project" value="InterPro"/>
</dbReference>
<dbReference type="InterPro" id="IPR036097">
    <property type="entry name" value="HisK_dim/P_sf"/>
</dbReference>
<dbReference type="SMART" id="SM00448">
    <property type="entry name" value="REC"/>
    <property type="match status" value="2"/>
</dbReference>
<dbReference type="Gene3D" id="3.30.450.40">
    <property type="match status" value="10"/>
</dbReference>
<feature type="domain" description="Response regulatory" evidence="13">
    <location>
        <begin position="2526"/>
        <end position="2639"/>
    </location>
</feature>
<dbReference type="SUPFAM" id="SSF55874">
    <property type="entry name" value="ATPase domain of HSP90 chaperone/DNA topoisomerase II/histidine kinase"/>
    <property type="match status" value="1"/>
</dbReference>
<dbReference type="InterPro" id="IPR011006">
    <property type="entry name" value="CheY-like_superfamily"/>
</dbReference>
<dbReference type="GO" id="GO:0009927">
    <property type="term" value="F:histidine phosphotransfer kinase activity"/>
    <property type="evidence" value="ECO:0007669"/>
    <property type="project" value="TreeGrafter"/>
</dbReference>
<keyword evidence="11" id="KW-0472">Membrane</keyword>
<evidence type="ECO:0000256" key="7">
    <source>
        <dbReference type="ARBA" id="ARBA00023012"/>
    </source>
</evidence>
<evidence type="ECO:0000256" key="11">
    <source>
        <dbReference type="SAM" id="Phobius"/>
    </source>
</evidence>
<dbReference type="PRINTS" id="PR00344">
    <property type="entry name" value="BCTRLSENSOR"/>
</dbReference>
<dbReference type="SMART" id="SM00065">
    <property type="entry name" value="GAF"/>
    <property type="match status" value="6"/>
</dbReference>
<keyword evidence="7" id="KW-0902">Two-component regulatory system</keyword>
<evidence type="ECO:0000256" key="2">
    <source>
        <dbReference type="ARBA" id="ARBA00006402"/>
    </source>
</evidence>
<dbReference type="PROSITE" id="PS50110">
    <property type="entry name" value="RESPONSE_REGULATORY"/>
    <property type="match status" value="2"/>
</dbReference>
<dbReference type="Pfam" id="PF02518">
    <property type="entry name" value="HATPase_c"/>
    <property type="match status" value="1"/>
</dbReference>
<dbReference type="InterPro" id="IPR003594">
    <property type="entry name" value="HATPase_dom"/>
</dbReference>
<evidence type="ECO:0000256" key="6">
    <source>
        <dbReference type="ARBA" id="ARBA00022777"/>
    </source>
</evidence>
<feature type="modified residue" description="4-aspartylphosphate" evidence="9">
    <location>
        <position position="2696"/>
    </location>
</feature>
<evidence type="ECO:0000259" key="13">
    <source>
        <dbReference type="PROSITE" id="PS50110"/>
    </source>
</evidence>
<reference evidence="15 16" key="1">
    <citation type="submission" date="2020-02" db="EMBL/GenBank/DDBJ databases">
        <authorList>
            <person name="Zheng R.K."/>
            <person name="Sun C.M."/>
        </authorList>
    </citation>
    <scope>NUCLEOTIDE SEQUENCE [LARGE SCALE GENOMIC DNA]</scope>
    <source>
        <strain evidence="16">rifampicinis</strain>
    </source>
</reference>
<gene>
    <name evidence="15" type="ORF">G4Y79_22365</name>
</gene>
<keyword evidence="16" id="KW-1185">Reference proteome</keyword>
<dbReference type="InterPro" id="IPR036890">
    <property type="entry name" value="HATPase_C_sf"/>
</dbReference>
<dbReference type="SMART" id="SM00387">
    <property type="entry name" value="HATPase_c"/>
    <property type="match status" value="1"/>
</dbReference>
<dbReference type="CDD" id="cd16922">
    <property type="entry name" value="HATPase_EvgS-ArcB-TorS-like"/>
    <property type="match status" value="1"/>
</dbReference>
<dbReference type="CDD" id="cd00156">
    <property type="entry name" value="REC"/>
    <property type="match status" value="1"/>
</dbReference>
<dbReference type="PROSITE" id="PS50113">
    <property type="entry name" value="PAC"/>
    <property type="match status" value="1"/>
</dbReference>
<dbReference type="RefSeq" id="WP_195170465.1">
    <property type="nucleotide sequence ID" value="NZ_CP062983.1"/>
</dbReference>
<dbReference type="PANTHER" id="PTHR43047:SF72">
    <property type="entry name" value="OSMOSENSING HISTIDINE PROTEIN KINASE SLN1"/>
    <property type="match status" value="1"/>
</dbReference>
<dbReference type="InterPro" id="IPR004358">
    <property type="entry name" value="Sig_transdc_His_kin-like_C"/>
</dbReference>
<evidence type="ECO:0000256" key="8">
    <source>
        <dbReference type="ARBA" id="ARBA00074306"/>
    </source>
</evidence>
<evidence type="ECO:0000256" key="9">
    <source>
        <dbReference type="PROSITE-ProRule" id="PRU00169"/>
    </source>
</evidence>
<feature type="domain" description="Histidine kinase" evidence="12">
    <location>
        <begin position="2214"/>
        <end position="2437"/>
    </location>
</feature>
<dbReference type="KEGG" id="pmet:G4Y79_22365"/>
<feature type="domain" description="Response regulatory" evidence="13">
    <location>
        <begin position="2646"/>
        <end position="2762"/>
    </location>
</feature>
<dbReference type="Pfam" id="PF00512">
    <property type="entry name" value="HisKA"/>
    <property type="match status" value="1"/>
</dbReference>
<dbReference type="FunFam" id="3.30.565.10:FF:000010">
    <property type="entry name" value="Sensor histidine kinase RcsC"/>
    <property type="match status" value="1"/>
</dbReference>
<comment type="similarity">
    <text evidence="2">In the N-terminal section; belongs to the phytochrome family.</text>
</comment>
<feature type="domain" description="PAC" evidence="14">
    <location>
        <begin position="1299"/>
        <end position="1350"/>
    </location>
</feature>
<keyword evidence="5" id="KW-0808">Transferase</keyword>
<evidence type="ECO:0000256" key="1">
    <source>
        <dbReference type="ARBA" id="ARBA00000085"/>
    </source>
</evidence>
<accession>A0A7S8IEA3</accession>
<evidence type="ECO:0000259" key="14">
    <source>
        <dbReference type="PROSITE" id="PS50113"/>
    </source>
</evidence>
<dbReference type="InterPro" id="IPR005467">
    <property type="entry name" value="His_kinase_dom"/>
</dbReference>
<dbReference type="CDD" id="cd18773">
    <property type="entry name" value="PDC1_HK_sensor"/>
    <property type="match status" value="1"/>
</dbReference>
<sequence>MAQFIRNRQSQQNLLSESLLGRIIPILAGGLTVLAIIAIAVVITTNQTNLAEEHSDILNSGVTLVQQELNRYVQDATSLARSNEMPYVIEGYESILQVASTNMQTLLQNNPYYLSARFVDAEGDIRLEVRESMGQPTISNIPPGGLYDAVIASLPEFQEAITTGGVVVGNYRTSLTDRGVPFDPPRAQFDIYVPITDEIGSVVGALQVIIDARQLTNFINNAELEDSLIQSHPSHNLLLLANNNTILADSKTLGSDYLANLRPEGGNYLSSSFYTQIATELANNPDNLLLTHIGNNLVSATSINIPGVTNLDWRIVLTHPLVDAYLGSIIAVLLIATAVTVTGFAASVVLRNYLEQITHPITEANILMRQLAQGHSPSASGQYPVITEPEESDLVNSTQLVANRIASLNQNLVTQIARRNRDMRVAGRLGHEMVTVDDLETLVYRAINLICSNLGYYHAQVYFLDDLGENAILTYSRGEVGQQLLAKGHRIPINTTANSLVGTAARERQPAIVEDTQAENVPHMFNPLLPETRSELALPLLIGSEIIGVLDIQSHSPHSFSQEDLPTFQLIADQFAIAVYNARLKDETRARVDEIEILNRQLTRDAWAQYNETAEVKDRFGRDIEDQNNQMSAPIRIRDEVIGSLDVALPANNEFSEDDALIVQAVAERVALAMENARLFQETQFTLSETSALYYLSSQLNAAESLDDVLHAIINGIATDASQIHMWLFDVDPHDGIDQMTIATLSAMTGHPNQTLAIGDTLEMSGTEFYRNFNPADISIHDNDDVDEMHPLLVRNFSLTTLGTVICVPLNVRGTWRGFINIGYDTYRLINQRETRIFRSLISQVSVAIDNRVLFEQIEAALLRNEKLYIASRVINASQTIEETLQAAIVTNSDRRLHYWIALSEGPRDAQGWPEALRFVAYTSNDQIVQINDLIIMGDMSEVTPLLEGDYVIVDSETLNRVDNAVVAYLREKRQIFAAVFPLITNQTLIGVFLITAVDPITVSNEDIEAFLAISSQMGTQIENKNLLDRTEAALNEARRLYAVSRAIASAQDQTTIYETLAHHLSSPLLDAQQQMYTITISLLLAEPQPTENAPYLRYAFQWSSDPDIALEPAENTEIQHTEAPFADFIQDSNGLYHSSDPLPHSSTATIEAILAAYDGQETIITSLSSGRKWFGVLIVRSTKEGILNEAYLRYLETISTLLSAALDRQSLLTASENERRNLDAILARMPTGVIVFEPDNFTPIQYNSQAEQLLHQPISTMQPFDPQQYGMYRTGTNLPYPINELALYVSRRTQEPTTNDDIAIIGPDYQIDMLMNAAPIYNVDGSLRGIVTALQDISNIRSLENTLQETLRETVTMYEAQRAMTEAESLEDLLDTLSMHLMLLETANAHIILRNEETDMLEEVRSLGMPIPSIEALAPILSDFDPFTLNDVVQDQDLSPEIAQLLAEMEAQTILSVPLRSSSRNRPMGWLILTNTEPYSISPETERSLLSIGDIAATALDNRLLVQSTQHALRQTAQLYSAATDINSATDALSLMTAIADALRDIQPGMFAIYMEDQISGAMVEMASEGFDESVQNGLNMPKIARIPIRDANGLYIEDIATAELNAIGEELLNGKNIAAFAALDLRVQDLPGGRIMLGYEEPYHFTEDTKRLLNTIVTSASVVLDNQMLLEQVQQTLNETSTLYQASRALTEAENVQQIVDVVVNYLIEPHVTQVFIALLSHTGWHDSNATLEIAASWSADHEIELMGVSLTPEQFPAWDLLATDSVITINDIYDESLELDMLQRASIESLDARSVVLMPLRMGRRGLGAIWIGSREPFEYTAQHERIFQSFAEQTSLSLETSRLMAQTERRARQLETSAEISQRASQLLDLDVLLPQVVDLIKSQFGYDHVQVFMMDEAYDWAILRASTGEAGEKLLNAGHKLRRGSDSVIGQVTETGQPTIALDTAEAGVVHRANPILPLTRSEMALPLTIKGRVLGALDVQSNQPNAFLDEDIQVLRTLAAQIAVAIDNANLYEEAQHRASDMSFLFDMTTSAASAETLNDALNTISQRLKETLQSDAVAIYLPQLYVDYNDNAFSTMKAVAGKGYEGELGDLEETRLDDMDNLVSVATHGRRPLVISDVHKEALYNPMRSDARSAILVPIISGPELVGLMAMEDKQVNAYDNTVVTLLLTLAGSLAAIIQNTLLVEKLQQSNEQLRELDRIKSQFLAAMSHELRTPLNSIIGFSRVMLKGIDGPLTEMQEQDLTTIYNSGNHLLNLINDILDQAKIEANKMTLKLDYFEVKPMIESVKSMTIGLLKEKPSLDLRVEVAPNMPKAYGDEFRTRQILINLTNNAVKFTNEGTITVRAYSVEQNGAMLVRVDVIDTGIGIADADIPILFEQFRQVDNSLTRTAGGTGLGLPLSKSLAELQGGRLTVASEVNIGSTFSVTIPTVPTVDEEGKRESEKDEAQVAMARPLSTGNGKSHDNGTSLTETKPPANPAHANGNGNGNGASKETHDAATAVTKREKHITQDNIPALPAKRDVLLIEDDKIMVDQYRKVLQRNGYEVYTADHAAYAQAMASNLRPTVIVMDVNFGNGQGWDILAQLKERDDTFDIPIVIASLDSDTERAYRLGAHTFLARPFMPDDLLVVVQEAEKESQRERILIIDDQPESVRLLEQLLNEHGNYRVFSAVSGQEGISLVARRQPNLIILDLRMPGMDGFKVLNELRANPETQNIPVIVVTGDIDLTADEQAQLQNLQLLHKTAISQQEYEAFLGSVQAQLGDTTK</sequence>
<keyword evidence="11" id="KW-1133">Transmembrane helix</keyword>